<gene>
    <name evidence="1" type="ORF">WA1_19970</name>
</gene>
<dbReference type="RefSeq" id="WP_017741789.1">
    <property type="nucleotide sequence ID" value="NZ_KQ976354.1"/>
</dbReference>
<accession>A0A139XC33</accession>
<reference evidence="1 2" key="1">
    <citation type="journal article" date="2013" name="Genome Biol. Evol.">
        <title>Genomes of Stigonematalean cyanobacteria (subsection V) and the evolution of oxygenic photosynthesis from prokaryotes to plastids.</title>
        <authorList>
            <person name="Dagan T."/>
            <person name="Roettger M."/>
            <person name="Stucken K."/>
            <person name="Landan G."/>
            <person name="Koch R."/>
            <person name="Major P."/>
            <person name="Gould S.B."/>
            <person name="Goremykin V.V."/>
            <person name="Rippka R."/>
            <person name="Tandeau de Marsac N."/>
            <person name="Gugger M."/>
            <person name="Lockhart P.J."/>
            <person name="Allen J.F."/>
            <person name="Brune I."/>
            <person name="Maus I."/>
            <person name="Puhler A."/>
            <person name="Martin W.F."/>
        </authorList>
    </citation>
    <scope>NUCLEOTIDE SEQUENCE [LARGE SCALE GENOMIC DNA]</scope>
    <source>
        <strain evidence="1 2">PCC 7110</strain>
    </source>
</reference>
<dbReference type="AlphaFoldDB" id="A0A139XC33"/>
<proteinExistence type="predicted"/>
<keyword evidence="2" id="KW-1185">Reference proteome</keyword>
<dbReference type="Proteomes" id="UP000076925">
    <property type="component" value="Unassembled WGS sequence"/>
</dbReference>
<evidence type="ECO:0000313" key="2">
    <source>
        <dbReference type="Proteomes" id="UP000076925"/>
    </source>
</evidence>
<comment type="caution">
    <text evidence="1">The sequence shown here is derived from an EMBL/GenBank/DDBJ whole genome shotgun (WGS) entry which is preliminary data.</text>
</comment>
<sequence>MTKGEEFTIAKYGVPIARLVPVEKRVDEMVGKIFKGDLIHRNALDKALEKIKELEGTDK</sequence>
<protein>
    <submittedName>
        <fullName evidence="1">Uncharacterized protein</fullName>
    </submittedName>
</protein>
<name>A0A139XC33_9CYAN</name>
<dbReference type="EMBL" id="ANNX02000020">
    <property type="protein sequence ID" value="KYC42258.1"/>
    <property type="molecule type" value="Genomic_DNA"/>
</dbReference>
<organism evidence="1 2">
    <name type="scientific">Scytonema hofmannii PCC 7110</name>
    <dbReference type="NCBI Taxonomy" id="128403"/>
    <lineage>
        <taxon>Bacteria</taxon>
        <taxon>Bacillati</taxon>
        <taxon>Cyanobacteriota</taxon>
        <taxon>Cyanophyceae</taxon>
        <taxon>Nostocales</taxon>
        <taxon>Scytonemataceae</taxon>
        <taxon>Scytonema</taxon>
    </lineage>
</organism>
<evidence type="ECO:0000313" key="1">
    <source>
        <dbReference type="EMBL" id="KYC42258.1"/>
    </source>
</evidence>